<reference evidence="2 3" key="2">
    <citation type="journal article" date="2023" name="Mol. Biol. Evol.">
        <title>Genomics of Secondarily Temperate Adaptation in the Only Non-Antarctic Icefish.</title>
        <authorList>
            <person name="Rivera-Colon A.G."/>
            <person name="Rayamajhi N."/>
            <person name="Minhas B.F."/>
            <person name="Madrigal G."/>
            <person name="Bilyk K.T."/>
            <person name="Yoon V."/>
            <person name="Hune M."/>
            <person name="Gregory S."/>
            <person name="Cheng C.H.C."/>
            <person name="Catchen J.M."/>
        </authorList>
    </citation>
    <scope>NUCLEOTIDE SEQUENCE [LARGE SCALE GENOMIC DNA]</scope>
    <source>
        <strain evidence="2">JMC-PN-2008</strain>
    </source>
</reference>
<reference evidence="2 3" key="1">
    <citation type="journal article" date="2023" name="Genes (Basel)">
        <title>Chromosome-Level Genome Assembly and Circadian Gene Repertoire of the Patagonia Blennie Eleginops maclovinus-The Closest Ancestral Proxy of Antarctic Cryonotothenioids.</title>
        <authorList>
            <person name="Cheng C.C."/>
            <person name="Rivera-Colon A.G."/>
            <person name="Minhas B.F."/>
            <person name="Wilson L."/>
            <person name="Rayamajhi N."/>
            <person name="Vargas-Chacoff L."/>
            <person name="Catchen J.M."/>
        </authorList>
    </citation>
    <scope>NUCLEOTIDE SEQUENCE [LARGE SCALE GENOMIC DNA]</scope>
    <source>
        <strain evidence="2">JMC-PN-2008</strain>
    </source>
</reference>
<dbReference type="EMBL" id="JAUZQC010000015">
    <property type="protein sequence ID" value="KAK5858903.1"/>
    <property type="molecule type" value="Genomic_DNA"/>
</dbReference>
<name>A0AAN7X9A0_ELEMC</name>
<keyword evidence="3" id="KW-1185">Reference proteome</keyword>
<protein>
    <submittedName>
        <fullName evidence="2">Uncharacterized protein</fullName>
    </submittedName>
</protein>
<accession>A0AAN7X9A0</accession>
<gene>
    <name evidence="2" type="ORF">PBY51_003012</name>
</gene>
<comment type="caution">
    <text evidence="2">The sequence shown here is derived from an EMBL/GenBank/DDBJ whole genome shotgun (WGS) entry which is preliminary data.</text>
</comment>
<organism evidence="2 3">
    <name type="scientific">Eleginops maclovinus</name>
    <name type="common">Patagonian blennie</name>
    <name type="synonym">Eleginus maclovinus</name>
    <dbReference type="NCBI Taxonomy" id="56733"/>
    <lineage>
        <taxon>Eukaryota</taxon>
        <taxon>Metazoa</taxon>
        <taxon>Chordata</taxon>
        <taxon>Craniata</taxon>
        <taxon>Vertebrata</taxon>
        <taxon>Euteleostomi</taxon>
        <taxon>Actinopterygii</taxon>
        <taxon>Neopterygii</taxon>
        <taxon>Teleostei</taxon>
        <taxon>Neoteleostei</taxon>
        <taxon>Acanthomorphata</taxon>
        <taxon>Eupercaria</taxon>
        <taxon>Perciformes</taxon>
        <taxon>Notothenioidei</taxon>
        <taxon>Eleginopidae</taxon>
        <taxon>Eleginops</taxon>
    </lineage>
</organism>
<dbReference type="Proteomes" id="UP001346869">
    <property type="component" value="Unassembled WGS sequence"/>
</dbReference>
<evidence type="ECO:0000313" key="2">
    <source>
        <dbReference type="EMBL" id="KAK5858903.1"/>
    </source>
</evidence>
<feature type="region of interest" description="Disordered" evidence="1">
    <location>
        <begin position="26"/>
        <end position="68"/>
    </location>
</feature>
<evidence type="ECO:0000256" key="1">
    <source>
        <dbReference type="SAM" id="MobiDB-lite"/>
    </source>
</evidence>
<sequence length="68" mass="7695">MFASGGKWLSRELPVRTLQCAGPLHRAMDVTQQRETSPQRNVGNERRGDQRMREERGLGFSDCCGTQT</sequence>
<feature type="compositionally biased region" description="Polar residues" evidence="1">
    <location>
        <begin position="30"/>
        <end position="42"/>
    </location>
</feature>
<evidence type="ECO:0000313" key="3">
    <source>
        <dbReference type="Proteomes" id="UP001346869"/>
    </source>
</evidence>
<feature type="compositionally biased region" description="Basic and acidic residues" evidence="1">
    <location>
        <begin position="43"/>
        <end position="57"/>
    </location>
</feature>
<proteinExistence type="predicted"/>
<dbReference type="AlphaFoldDB" id="A0AAN7X9A0"/>